<organism evidence="2 3">
    <name type="scientific">Erythroxylum novogranatense</name>
    <dbReference type="NCBI Taxonomy" id="1862640"/>
    <lineage>
        <taxon>Eukaryota</taxon>
        <taxon>Viridiplantae</taxon>
        <taxon>Streptophyta</taxon>
        <taxon>Embryophyta</taxon>
        <taxon>Tracheophyta</taxon>
        <taxon>Spermatophyta</taxon>
        <taxon>Magnoliopsida</taxon>
        <taxon>eudicotyledons</taxon>
        <taxon>Gunneridae</taxon>
        <taxon>Pentapetalae</taxon>
        <taxon>rosids</taxon>
        <taxon>fabids</taxon>
        <taxon>Malpighiales</taxon>
        <taxon>Erythroxylaceae</taxon>
        <taxon>Erythroxylum</taxon>
    </lineage>
</organism>
<evidence type="ECO:0000256" key="1">
    <source>
        <dbReference type="SAM" id="SignalP"/>
    </source>
</evidence>
<gene>
    <name evidence="2" type="ORF">K2173_027862</name>
</gene>
<dbReference type="PANTHER" id="PTHR33710:SF77">
    <property type="entry name" value="DNASE I-LIKE SUPERFAMILY PROTEIN"/>
    <property type="match status" value="1"/>
</dbReference>
<reference evidence="2 3" key="1">
    <citation type="submission" date="2021-09" db="EMBL/GenBank/DDBJ databases">
        <title>Genomic insights and catalytic innovation underlie evolution of tropane alkaloids biosynthesis.</title>
        <authorList>
            <person name="Wang Y.-J."/>
            <person name="Tian T."/>
            <person name="Huang J.-P."/>
            <person name="Huang S.-X."/>
        </authorList>
    </citation>
    <scope>NUCLEOTIDE SEQUENCE [LARGE SCALE GENOMIC DNA]</scope>
    <source>
        <strain evidence="2">KIB-2018</strain>
        <tissue evidence="2">Leaf</tissue>
    </source>
</reference>
<name>A0AAV8U2S6_9ROSI</name>
<dbReference type="AlphaFoldDB" id="A0AAV8U2S6"/>
<accession>A0AAV8U2S6</accession>
<comment type="caution">
    <text evidence="2">The sequence shown here is derived from an EMBL/GenBank/DDBJ whole genome shotgun (WGS) entry which is preliminary data.</text>
</comment>
<proteinExistence type="predicted"/>
<dbReference type="InterPro" id="IPR036691">
    <property type="entry name" value="Endo/exonu/phosph_ase_sf"/>
</dbReference>
<dbReference type="SUPFAM" id="SSF56219">
    <property type="entry name" value="DNase I-like"/>
    <property type="match status" value="1"/>
</dbReference>
<dbReference type="PANTHER" id="PTHR33710">
    <property type="entry name" value="BNAC02G09200D PROTEIN"/>
    <property type="match status" value="1"/>
</dbReference>
<dbReference type="Gene3D" id="3.60.10.10">
    <property type="entry name" value="Endonuclease/exonuclease/phosphatase"/>
    <property type="match status" value="2"/>
</dbReference>
<evidence type="ECO:0000313" key="3">
    <source>
        <dbReference type="Proteomes" id="UP001159364"/>
    </source>
</evidence>
<evidence type="ECO:0000313" key="2">
    <source>
        <dbReference type="EMBL" id="KAJ8772685.1"/>
    </source>
</evidence>
<protein>
    <recommendedName>
        <fullName evidence="4">Endonuclease/exonuclease/phosphatase domain-containing protein</fullName>
    </recommendedName>
</protein>
<sequence length="357" mass="41584">MCVSHGLTWPCLTLSIIKFLYWNCRGAASMEFRAVLKDFVSVHQADAVVLAEPKISGMRATRVTQQLGFNNVFRLDAQGFSGGLWLLWKDTLDKVTVVASGCGYIHLRISRRDGCVWFYTFEKLGGTPFDFRRSARFQQWVNDCHLIDLGYSGPKFTWLGHESHPYGRVFERLDHVFGNLAFCSAFPLTTVRHSPRVRSDHHPILVSTEHPHYQPAGEKPFRFELAWTTHPDYSGLLMTYWDVSEALPLILFRWQSCLQAWNRNMFGHIFRRKKQVLARIGGVQRTLMLHPNPFLLHLEVGLQAEYRLISRQETLHWFQKSRVDWLCLGDRNTRFFHASTTVRRRRSRIEALRDDTS</sequence>
<feature type="signal peptide" evidence="1">
    <location>
        <begin position="1"/>
        <end position="26"/>
    </location>
</feature>
<evidence type="ECO:0008006" key="4">
    <source>
        <dbReference type="Google" id="ProtNLM"/>
    </source>
</evidence>
<feature type="chain" id="PRO_5043956211" description="Endonuclease/exonuclease/phosphatase domain-containing protein" evidence="1">
    <location>
        <begin position="27"/>
        <end position="357"/>
    </location>
</feature>
<dbReference type="EMBL" id="JAIWQS010000002">
    <property type="protein sequence ID" value="KAJ8772685.1"/>
    <property type="molecule type" value="Genomic_DNA"/>
</dbReference>
<keyword evidence="3" id="KW-1185">Reference proteome</keyword>
<dbReference type="Proteomes" id="UP001159364">
    <property type="component" value="Linkage Group LG02"/>
</dbReference>
<keyword evidence="1" id="KW-0732">Signal</keyword>